<reference evidence="2 3" key="1">
    <citation type="submission" date="2019-04" db="EMBL/GenBank/DDBJ databases">
        <title>An improved genome assembly and genetic linkage map for asparagus bean, Vigna unguiculata ssp. sesquipedialis.</title>
        <authorList>
            <person name="Xia Q."/>
            <person name="Zhang R."/>
            <person name="Dong Y."/>
        </authorList>
    </citation>
    <scope>NUCLEOTIDE SEQUENCE [LARGE SCALE GENOMIC DNA]</scope>
    <source>
        <tissue evidence="2">Leaf</tissue>
    </source>
</reference>
<evidence type="ECO:0000256" key="1">
    <source>
        <dbReference type="SAM" id="MobiDB-lite"/>
    </source>
</evidence>
<gene>
    <name evidence="2" type="ORF">DEO72_LG6g1360</name>
</gene>
<dbReference type="Proteomes" id="UP000501690">
    <property type="component" value="Linkage Group LG6"/>
</dbReference>
<keyword evidence="3" id="KW-1185">Reference proteome</keyword>
<proteinExistence type="predicted"/>
<evidence type="ECO:0000313" key="3">
    <source>
        <dbReference type="Proteomes" id="UP000501690"/>
    </source>
</evidence>
<dbReference type="AlphaFoldDB" id="A0A4D6M752"/>
<name>A0A4D6M752_VIGUN</name>
<accession>A0A4D6M752</accession>
<feature type="region of interest" description="Disordered" evidence="1">
    <location>
        <begin position="88"/>
        <end position="110"/>
    </location>
</feature>
<evidence type="ECO:0000313" key="2">
    <source>
        <dbReference type="EMBL" id="QCD96653.1"/>
    </source>
</evidence>
<organism evidence="2 3">
    <name type="scientific">Vigna unguiculata</name>
    <name type="common">Cowpea</name>
    <dbReference type="NCBI Taxonomy" id="3917"/>
    <lineage>
        <taxon>Eukaryota</taxon>
        <taxon>Viridiplantae</taxon>
        <taxon>Streptophyta</taxon>
        <taxon>Embryophyta</taxon>
        <taxon>Tracheophyta</taxon>
        <taxon>Spermatophyta</taxon>
        <taxon>Magnoliopsida</taxon>
        <taxon>eudicotyledons</taxon>
        <taxon>Gunneridae</taxon>
        <taxon>Pentapetalae</taxon>
        <taxon>rosids</taxon>
        <taxon>fabids</taxon>
        <taxon>Fabales</taxon>
        <taxon>Fabaceae</taxon>
        <taxon>Papilionoideae</taxon>
        <taxon>50 kb inversion clade</taxon>
        <taxon>NPAAA clade</taxon>
        <taxon>indigoferoid/millettioid clade</taxon>
        <taxon>Phaseoleae</taxon>
        <taxon>Vigna</taxon>
    </lineage>
</organism>
<dbReference type="EMBL" id="CP039350">
    <property type="protein sequence ID" value="QCD96653.1"/>
    <property type="molecule type" value="Genomic_DNA"/>
</dbReference>
<protein>
    <submittedName>
        <fullName evidence="2">Uncharacterized protein</fullName>
    </submittedName>
</protein>
<sequence length="292" mass="31545">MKIYFYNRAAIEGFDEVHNDASNVVEVSGRRDDGLEIDVEEGHIKSDNSGGPNPPIIGESVPIDSEQMLLAATTAITEAVEICGASPLHSDDISTTAASKSDEGDGSAEASHFGIEETTVAAISVGPAISATTTISGEGGRFAEAARSVEPGITPEVAQTAEEEEINKENKVVDDPTLSDDAAIIICHAKAYASLSEVADAFLKEENLMDSEVGDHNPDLLAIMHYVKPNSPPTEVMVLTLRSYFCTKLKHQKPKGHWEPEKKYGGKSMPAYTGEELQQFRQDYICDWVLYP</sequence>